<dbReference type="AlphaFoldDB" id="A0A8J6L8Z9"/>
<accession>A0A8J6L8Z9</accession>
<feature type="region of interest" description="Disordered" evidence="1">
    <location>
        <begin position="73"/>
        <end position="101"/>
    </location>
</feature>
<reference evidence="2" key="2">
    <citation type="submission" date="2021-08" db="EMBL/GenBank/DDBJ databases">
        <authorList>
            <person name="Eriksson T."/>
        </authorList>
    </citation>
    <scope>NUCLEOTIDE SEQUENCE</scope>
    <source>
        <strain evidence="2">Stoneville</strain>
        <tissue evidence="2">Whole head</tissue>
    </source>
</reference>
<keyword evidence="3" id="KW-1185">Reference proteome</keyword>
<proteinExistence type="predicted"/>
<evidence type="ECO:0000313" key="3">
    <source>
        <dbReference type="Proteomes" id="UP000719412"/>
    </source>
</evidence>
<protein>
    <submittedName>
        <fullName evidence="2">Uncharacterized protein</fullName>
    </submittedName>
</protein>
<dbReference type="EMBL" id="JABDTM020027641">
    <property type="protein sequence ID" value="KAH0810218.1"/>
    <property type="molecule type" value="Genomic_DNA"/>
</dbReference>
<comment type="caution">
    <text evidence="2">The sequence shown here is derived from an EMBL/GenBank/DDBJ whole genome shotgun (WGS) entry which is preliminary data.</text>
</comment>
<reference evidence="2" key="1">
    <citation type="journal article" date="2020" name="J Insects Food Feed">
        <title>The yellow mealworm (Tenebrio molitor) genome: a resource for the emerging insects as food and feed industry.</title>
        <authorList>
            <person name="Eriksson T."/>
            <person name="Andere A."/>
            <person name="Kelstrup H."/>
            <person name="Emery V."/>
            <person name="Picard C."/>
        </authorList>
    </citation>
    <scope>NUCLEOTIDE SEQUENCE</scope>
    <source>
        <strain evidence="2">Stoneville</strain>
        <tissue evidence="2">Whole head</tissue>
    </source>
</reference>
<dbReference type="Proteomes" id="UP000719412">
    <property type="component" value="Unassembled WGS sequence"/>
</dbReference>
<evidence type="ECO:0000256" key="1">
    <source>
        <dbReference type="SAM" id="MobiDB-lite"/>
    </source>
</evidence>
<evidence type="ECO:0000313" key="2">
    <source>
        <dbReference type="EMBL" id="KAH0810218.1"/>
    </source>
</evidence>
<sequence length="245" mass="26529">MTSPQKGPKTHSPKPQGRSVYLFMSNVKDIVRPFLSGAPRFAICVAPVDGGAALIVSLIKSGRTRRRVSALIPPASTGPHWRTLTEHMSGPPPEPGRRLSQPSPGDVIIVPQHAIQATCVYGLALVGGNIDSEADQEHAPAGKRKTSTGGSRSSWRDNRSLHEWVATSTDFPEARHGDTRSMMQRCRNVGGGAVTCTLQAVTELRKREDFELYNSGSCQVTCGMHEEEMTASSRKNLDMLIVLAC</sequence>
<gene>
    <name evidence="2" type="ORF">GEV33_012572</name>
</gene>
<feature type="region of interest" description="Disordered" evidence="1">
    <location>
        <begin position="134"/>
        <end position="159"/>
    </location>
</feature>
<organism evidence="2 3">
    <name type="scientific">Tenebrio molitor</name>
    <name type="common">Yellow mealworm beetle</name>
    <dbReference type="NCBI Taxonomy" id="7067"/>
    <lineage>
        <taxon>Eukaryota</taxon>
        <taxon>Metazoa</taxon>
        <taxon>Ecdysozoa</taxon>
        <taxon>Arthropoda</taxon>
        <taxon>Hexapoda</taxon>
        <taxon>Insecta</taxon>
        <taxon>Pterygota</taxon>
        <taxon>Neoptera</taxon>
        <taxon>Endopterygota</taxon>
        <taxon>Coleoptera</taxon>
        <taxon>Polyphaga</taxon>
        <taxon>Cucujiformia</taxon>
        <taxon>Tenebrionidae</taxon>
        <taxon>Tenebrio</taxon>
    </lineage>
</organism>
<name>A0A8J6L8Z9_TENMO</name>